<dbReference type="InParanoid" id="A7ECV1"/>
<protein>
    <submittedName>
        <fullName evidence="1">Uncharacterized protein</fullName>
    </submittedName>
</protein>
<dbReference type="GeneID" id="5492008"/>
<keyword evidence="2" id="KW-1185">Reference proteome</keyword>
<dbReference type="HOGENOM" id="CLU_2887155_0_0_1"/>
<organism evidence="1 2">
    <name type="scientific">Sclerotinia sclerotiorum (strain ATCC 18683 / 1980 / Ss-1)</name>
    <name type="common">White mold</name>
    <name type="synonym">Whetzelinia sclerotiorum</name>
    <dbReference type="NCBI Taxonomy" id="665079"/>
    <lineage>
        <taxon>Eukaryota</taxon>
        <taxon>Fungi</taxon>
        <taxon>Dikarya</taxon>
        <taxon>Ascomycota</taxon>
        <taxon>Pezizomycotina</taxon>
        <taxon>Leotiomycetes</taxon>
        <taxon>Helotiales</taxon>
        <taxon>Sclerotiniaceae</taxon>
        <taxon>Sclerotinia</taxon>
    </lineage>
</organism>
<accession>A7ECV1</accession>
<name>A7ECV1_SCLS1</name>
<sequence>MVESGWKETAAAEAYCAADAISTIQTSYIQDKTTRAVGRPQHICGFYFLQKQICRETEQDVGW</sequence>
<reference evidence="2" key="1">
    <citation type="journal article" date="2011" name="PLoS Genet.">
        <title>Genomic analysis of the necrotrophic fungal pathogens Sclerotinia sclerotiorum and Botrytis cinerea.</title>
        <authorList>
            <person name="Amselem J."/>
            <person name="Cuomo C.A."/>
            <person name="van Kan J.A."/>
            <person name="Viaud M."/>
            <person name="Benito E.P."/>
            <person name="Couloux A."/>
            <person name="Coutinho P.M."/>
            <person name="de Vries R.P."/>
            <person name="Dyer P.S."/>
            <person name="Fillinger S."/>
            <person name="Fournier E."/>
            <person name="Gout L."/>
            <person name="Hahn M."/>
            <person name="Kohn L."/>
            <person name="Lapalu N."/>
            <person name="Plummer K.M."/>
            <person name="Pradier J.M."/>
            <person name="Quevillon E."/>
            <person name="Sharon A."/>
            <person name="Simon A."/>
            <person name="ten Have A."/>
            <person name="Tudzynski B."/>
            <person name="Tudzynski P."/>
            <person name="Wincker P."/>
            <person name="Andrew M."/>
            <person name="Anthouard V."/>
            <person name="Beever R.E."/>
            <person name="Beffa R."/>
            <person name="Benoit I."/>
            <person name="Bouzid O."/>
            <person name="Brault B."/>
            <person name="Chen Z."/>
            <person name="Choquer M."/>
            <person name="Collemare J."/>
            <person name="Cotton P."/>
            <person name="Danchin E.G."/>
            <person name="Da Silva C."/>
            <person name="Gautier A."/>
            <person name="Giraud C."/>
            <person name="Giraud T."/>
            <person name="Gonzalez C."/>
            <person name="Grossetete S."/>
            <person name="Guldener U."/>
            <person name="Henrissat B."/>
            <person name="Howlett B.J."/>
            <person name="Kodira C."/>
            <person name="Kretschmer M."/>
            <person name="Lappartient A."/>
            <person name="Leroch M."/>
            <person name="Levis C."/>
            <person name="Mauceli E."/>
            <person name="Neuveglise C."/>
            <person name="Oeser B."/>
            <person name="Pearson M."/>
            <person name="Poulain J."/>
            <person name="Poussereau N."/>
            <person name="Quesneville H."/>
            <person name="Rascle C."/>
            <person name="Schumacher J."/>
            <person name="Segurens B."/>
            <person name="Sexton A."/>
            <person name="Silva E."/>
            <person name="Sirven C."/>
            <person name="Soanes D.M."/>
            <person name="Talbot N.J."/>
            <person name="Templeton M."/>
            <person name="Yandava C."/>
            <person name="Yarden O."/>
            <person name="Zeng Q."/>
            <person name="Rollins J.A."/>
            <person name="Lebrun M.H."/>
            <person name="Dickman M."/>
        </authorList>
    </citation>
    <scope>NUCLEOTIDE SEQUENCE [LARGE SCALE GENOMIC DNA]</scope>
    <source>
        <strain evidence="2">ATCC 18683 / 1980 / Ss-1</strain>
    </source>
</reference>
<dbReference type="EMBL" id="CH476624">
    <property type="protein sequence ID" value="EDO00667.1"/>
    <property type="molecule type" value="Genomic_DNA"/>
</dbReference>
<dbReference type="AlphaFoldDB" id="A7ECV1"/>
<dbReference type="Proteomes" id="UP000001312">
    <property type="component" value="Unassembled WGS sequence"/>
</dbReference>
<evidence type="ECO:0000313" key="1">
    <source>
        <dbReference type="EMBL" id="EDO00667.1"/>
    </source>
</evidence>
<gene>
    <name evidence="1" type="ORF">SS1G_03140</name>
</gene>
<proteinExistence type="predicted"/>
<dbReference type="RefSeq" id="XP_001595052.1">
    <property type="nucleotide sequence ID" value="XM_001595002.1"/>
</dbReference>
<evidence type="ECO:0000313" key="2">
    <source>
        <dbReference type="Proteomes" id="UP000001312"/>
    </source>
</evidence>
<dbReference type="KEGG" id="ssl:SS1G_03140"/>